<dbReference type="InterPro" id="IPR036116">
    <property type="entry name" value="FN3_sf"/>
</dbReference>
<feature type="domain" description="Fibronectin type-III" evidence="2">
    <location>
        <begin position="551"/>
        <end position="635"/>
    </location>
</feature>
<dbReference type="Ensembl" id="ENSGWIT00000027443.1">
    <property type="protein sequence ID" value="ENSGWIP00000025096.1"/>
    <property type="gene ID" value="ENSGWIG00000013285.1"/>
</dbReference>
<dbReference type="RefSeq" id="XP_028299544.1">
    <property type="nucleotide sequence ID" value="XM_028443743.1"/>
</dbReference>
<evidence type="ECO:0000256" key="1">
    <source>
        <dbReference type="SAM" id="SignalP"/>
    </source>
</evidence>
<feature type="chain" id="PRO_5034240749" evidence="1">
    <location>
        <begin position="25"/>
        <end position="824"/>
    </location>
</feature>
<organism evidence="3 4">
    <name type="scientific">Gouania willdenowi</name>
    <name type="common">Blunt-snouted clingfish</name>
    <name type="synonym">Lepadogaster willdenowi</name>
    <dbReference type="NCBI Taxonomy" id="441366"/>
    <lineage>
        <taxon>Eukaryota</taxon>
        <taxon>Metazoa</taxon>
        <taxon>Chordata</taxon>
        <taxon>Craniata</taxon>
        <taxon>Vertebrata</taxon>
        <taxon>Euteleostomi</taxon>
        <taxon>Actinopterygii</taxon>
        <taxon>Neopterygii</taxon>
        <taxon>Teleostei</taxon>
        <taxon>Neoteleostei</taxon>
        <taxon>Acanthomorphata</taxon>
        <taxon>Ovalentaria</taxon>
        <taxon>Blenniimorphae</taxon>
        <taxon>Blenniiformes</taxon>
        <taxon>Gobiesocoidei</taxon>
        <taxon>Gobiesocidae</taxon>
        <taxon>Gobiesocinae</taxon>
        <taxon>Gouania</taxon>
    </lineage>
</organism>
<dbReference type="Pfam" id="PF00041">
    <property type="entry name" value="fn3"/>
    <property type="match status" value="1"/>
</dbReference>
<dbReference type="PANTHER" id="PTHR47135:SF1">
    <property type="entry name" value="FIBRONECTIN TYPE III DOMAIN-CONTAINING PROTEIN 7"/>
    <property type="match status" value="1"/>
</dbReference>
<dbReference type="InterPro" id="IPR013783">
    <property type="entry name" value="Ig-like_fold"/>
</dbReference>
<evidence type="ECO:0000259" key="2">
    <source>
        <dbReference type="PROSITE" id="PS50853"/>
    </source>
</evidence>
<reference evidence="3" key="2">
    <citation type="submission" date="2025-08" db="UniProtKB">
        <authorList>
            <consortium name="Ensembl"/>
        </authorList>
    </citation>
    <scope>IDENTIFICATION</scope>
</reference>
<dbReference type="GeneID" id="114461562"/>
<feature type="signal peptide" evidence="1">
    <location>
        <begin position="1"/>
        <end position="24"/>
    </location>
</feature>
<dbReference type="Gene3D" id="2.60.40.10">
    <property type="entry name" value="Immunoglobulins"/>
    <property type="match status" value="6"/>
</dbReference>
<dbReference type="OrthoDB" id="9927686at2759"/>
<protein>
    <submittedName>
        <fullName evidence="3">Fibronectin type III domain-containing protein 7-like</fullName>
    </submittedName>
</protein>
<feature type="domain" description="Fibronectin type-III" evidence="2">
    <location>
        <begin position="114"/>
        <end position="204"/>
    </location>
</feature>
<evidence type="ECO:0000313" key="4">
    <source>
        <dbReference type="Proteomes" id="UP000694680"/>
    </source>
</evidence>
<dbReference type="SUPFAM" id="SSF49265">
    <property type="entry name" value="Fibronectin type III"/>
    <property type="match status" value="5"/>
</dbReference>
<dbReference type="SMART" id="SM00060">
    <property type="entry name" value="FN3"/>
    <property type="match status" value="7"/>
</dbReference>
<dbReference type="Proteomes" id="UP000694680">
    <property type="component" value="Chromosome 4"/>
</dbReference>
<dbReference type="AlphaFoldDB" id="A0A8C5ERX9"/>
<evidence type="ECO:0000313" key="3">
    <source>
        <dbReference type="Ensembl" id="ENSGWIP00000025096.1"/>
    </source>
</evidence>
<proteinExistence type="predicted"/>
<dbReference type="CDD" id="cd00063">
    <property type="entry name" value="FN3"/>
    <property type="match status" value="6"/>
</dbReference>
<dbReference type="PROSITE" id="PS50853">
    <property type="entry name" value="FN3"/>
    <property type="match status" value="4"/>
</dbReference>
<reference evidence="3" key="3">
    <citation type="submission" date="2025-09" db="UniProtKB">
        <authorList>
            <consortium name="Ensembl"/>
        </authorList>
    </citation>
    <scope>IDENTIFICATION</scope>
</reference>
<feature type="domain" description="Fibronectin type-III" evidence="2">
    <location>
        <begin position="380"/>
        <end position="464"/>
    </location>
</feature>
<gene>
    <name evidence="3" type="primary">LOC114461562</name>
</gene>
<keyword evidence="4" id="KW-1185">Reference proteome</keyword>
<feature type="domain" description="Fibronectin type-III" evidence="2">
    <location>
        <begin position="205"/>
        <end position="291"/>
    </location>
</feature>
<keyword evidence="1" id="KW-0732">Signal</keyword>
<reference evidence="3" key="1">
    <citation type="submission" date="2020-06" db="EMBL/GenBank/DDBJ databases">
        <authorList>
            <consortium name="Wellcome Sanger Institute Data Sharing"/>
        </authorList>
    </citation>
    <scope>NUCLEOTIDE SEQUENCE [LARGE SCALE GENOMIC DNA]</scope>
</reference>
<dbReference type="PANTHER" id="PTHR47135">
    <property type="entry name" value="FIBRONECTIN TYPE III DOMAIN-CONTAINING PROTEIN 7"/>
    <property type="match status" value="1"/>
</dbReference>
<dbReference type="InterPro" id="IPR003961">
    <property type="entry name" value="FN3_dom"/>
</dbReference>
<name>A0A8C5ERX9_GOUWI</name>
<sequence>MPRMGAATWLVFSFLLAMNSQTTAQSDVTVSVFSTTSKTVILKWTRISGATSYKITAAPKSSPNSPVAFVTYGENTVMGSITSLSSNVDYIFTVEALNDAQVALSSGTIESSTAPEQMDPIQAVKPKDSRSLMLEFNPDPSATHYIIRILNLDGVFFREDSVSSSPAEIQSLTPYSEYTLSVLAANSGGRSQPSDPVTVKTVLPAPEITASSPSNDSIIASWSPVSNAVLYTVSIYKFDSNTQTEHNTSDTNLTFSGLNAGSLYIIRGHAWDPEGREGESSFYINQTTRPPAPSSVNVSMVMINGTGKLSVSWELNQELFGLTEYHVTSDQGLTCNTTSHTCSISPAGCGEVHIIQVTASNVAGPGSPSAPVVFITVPCPPESLTLTDSSEDECIISWSSAPHADSYIAFVKKSDGREEMCNTTSNNCTFSCQCGYTYFMSVLAFNHAGSSPQGPVLNSTTLPCCPEGVSVSSVSTDTLEIMWLASRGAEVYETRAVDDLETIICNDTAPVCALSDLRCDSTYSVVVMPCSDVSGCNRACRSHTKDTVPCTPTNLILEPKNSSGVSVSWTATNRAAAYTASADGDGGWFSCSTNGSSCDITDLLCGSTYEVSVSATSLSGDSLPSFSDSIETEPCCPAELTVHQVTQAMTNVSWSGAKGAQSFITSLTSPRGHARCHTKDSHCLMGCITCGTSYNVTMEAFSHTGRVSSCTYQGFSSSACCPSGVKLYRMAGDSLRVYWRSTGSSHSFTAEMFGSTSNYTCTASPGENSCNVHSIQCGDVYQLVVSPLKAEGDKVTFCPQKLYSVTCLGSNIGTVIYRGKRSVD</sequence>
<accession>A0A8C5ERX9</accession>